<keyword evidence="11" id="KW-1185">Reference proteome</keyword>
<keyword evidence="5 8" id="KW-0472">Membrane</keyword>
<feature type="transmembrane region" description="Helical" evidence="8">
    <location>
        <begin position="137"/>
        <end position="155"/>
    </location>
</feature>
<dbReference type="RefSeq" id="WP_418891833.1">
    <property type="nucleotide sequence ID" value="NZ_JBEUWX010000002.1"/>
</dbReference>
<dbReference type="InterPro" id="IPR029787">
    <property type="entry name" value="Nucleotide_cyclase"/>
</dbReference>
<feature type="coiled-coil region" evidence="7">
    <location>
        <begin position="196"/>
        <end position="223"/>
    </location>
</feature>
<evidence type="ECO:0000256" key="1">
    <source>
        <dbReference type="ARBA" id="ARBA00004370"/>
    </source>
</evidence>
<evidence type="ECO:0000256" key="8">
    <source>
        <dbReference type="SAM" id="Phobius"/>
    </source>
</evidence>
<evidence type="ECO:0000313" key="10">
    <source>
        <dbReference type="EMBL" id="MFA9950800.1"/>
    </source>
</evidence>
<keyword evidence="6 10" id="KW-0456">Lyase</keyword>
<feature type="domain" description="Guanylate cyclase" evidence="9">
    <location>
        <begin position="248"/>
        <end position="376"/>
    </location>
</feature>
<feature type="transmembrane region" description="Helical" evidence="8">
    <location>
        <begin position="57"/>
        <end position="77"/>
    </location>
</feature>
<dbReference type="InterPro" id="IPR001054">
    <property type="entry name" value="A/G_cyclase"/>
</dbReference>
<proteinExistence type="predicted"/>
<feature type="transmembrane region" description="Helical" evidence="8">
    <location>
        <begin position="89"/>
        <end position="107"/>
    </location>
</feature>
<evidence type="ECO:0000256" key="5">
    <source>
        <dbReference type="ARBA" id="ARBA00023136"/>
    </source>
</evidence>
<keyword evidence="4 8" id="KW-1133">Transmembrane helix</keyword>
<dbReference type="SUPFAM" id="SSF55073">
    <property type="entry name" value="Nucleotide cyclase"/>
    <property type="match status" value="1"/>
</dbReference>
<comment type="caution">
    <text evidence="10">The sequence shown here is derived from an EMBL/GenBank/DDBJ whole genome shotgun (WGS) entry which is preliminary data.</text>
</comment>
<organism evidence="10 11">
    <name type="scientific">Dentiradicibacter hellwigii</name>
    <dbReference type="NCBI Taxonomy" id="3149053"/>
    <lineage>
        <taxon>Bacteria</taxon>
        <taxon>Pseudomonadati</taxon>
        <taxon>Pseudomonadota</taxon>
        <taxon>Betaproteobacteria</taxon>
        <taxon>Rhodocyclales</taxon>
        <taxon>Rhodocyclaceae</taxon>
        <taxon>Dentiradicibacter</taxon>
    </lineage>
</organism>
<evidence type="ECO:0000256" key="4">
    <source>
        <dbReference type="ARBA" id="ARBA00022989"/>
    </source>
</evidence>
<dbReference type="Gene3D" id="3.30.70.1230">
    <property type="entry name" value="Nucleotide cyclase"/>
    <property type="match status" value="1"/>
</dbReference>
<feature type="transmembrane region" description="Helical" evidence="8">
    <location>
        <begin position="31"/>
        <end position="51"/>
    </location>
</feature>
<name>A0ABV4UGN5_9RHOO</name>
<evidence type="ECO:0000256" key="3">
    <source>
        <dbReference type="ARBA" id="ARBA00022741"/>
    </source>
</evidence>
<accession>A0ABV4UGN5</accession>
<evidence type="ECO:0000259" key="9">
    <source>
        <dbReference type="PROSITE" id="PS50125"/>
    </source>
</evidence>
<keyword evidence="2 8" id="KW-0812">Transmembrane</keyword>
<sequence length="425" mass="47587">MQASDEGILARLRNSGIEPGDSDEIRLQKSLLVFATGLISLASTLWLFIYWQFGPQFSATIPVIFQLLLIGNLLIYLKSRKFDRFRLTQLLTILCMPFAAQWGMGGFIDASGISLWGLLAPIGAALIVGARPSLTWFMAYILLVVLSGIFDFFLAEGAAPPTYRLSMQTMAFFFTLNFISVSTLVYLMIRYATAEKQRVRLLLEEAHQRLQSAQARSERLLLNVLPSTIAERLKHENQTIADGFADVSVMFVDIVDFTRMAEGMTPQQVFAMLNDIFSRFDELAEKHGMEKIKTIGDAYMVAGGMTNDRCGNYTDALVDLALEMRNLLHEDSPTRQMHLEVRIGISTGPVVAGVVGKKKFIYDLWGDTVNLASRITDEGGAGMVQVDEATYRRLRQRFDFDEPRTVYLQGKGNTTVYRVIGHKSA</sequence>
<keyword evidence="7" id="KW-0175">Coiled coil</keyword>
<dbReference type="PANTHER" id="PTHR11920:SF335">
    <property type="entry name" value="GUANYLATE CYCLASE"/>
    <property type="match status" value="1"/>
</dbReference>
<dbReference type="InterPro" id="IPR050401">
    <property type="entry name" value="Cyclic_nucleotide_synthase"/>
</dbReference>
<dbReference type="GO" id="GO:0016829">
    <property type="term" value="F:lyase activity"/>
    <property type="evidence" value="ECO:0007669"/>
    <property type="project" value="UniProtKB-KW"/>
</dbReference>
<comment type="subcellular location">
    <subcellularLocation>
        <location evidence="1">Membrane</location>
    </subcellularLocation>
</comment>
<feature type="transmembrane region" description="Helical" evidence="8">
    <location>
        <begin position="167"/>
        <end position="189"/>
    </location>
</feature>
<feature type="transmembrane region" description="Helical" evidence="8">
    <location>
        <begin position="113"/>
        <end position="130"/>
    </location>
</feature>
<dbReference type="PROSITE" id="PS50125">
    <property type="entry name" value="GUANYLATE_CYCLASE_2"/>
    <property type="match status" value="1"/>
</dbReference>
<dbReference type="EC" id="4.6.1.-" evidence="10"/>
<gene>
    <name evidence="10" type="ORF">ABCS64_10790</name>
</gene>
<dbReference type="SMART" id="SM00044">
    <property type="entry name" value="CYCc"/>
    <property type="match status" value="1"/>
</dbReference>
<protein>
    <submittedName>
        <fullName evidence="10">Adenylate/guanylate cyclase domain-containing protein</fullName>
        <ecNumber evidence="10">4.6.1.-</ecNumber>
    </submittedName>
</protein>
<evidence type="ECO:0000256" key="2">
    <source>
        <dbReference type="ARBA" id="ARBA00022692"/>
    </source>
</evidence>
<evidence type="ECO:0000256" key="7">
    <source>
        <dbReference type="SAM" id="Coils"/>
    </source>
</evidence>
<keyword evidence="3" id="KW-0547">Nucleotide-binding</keyword>
<evidence type="ECO:0000313" key="11">
    <source>
        <dbReference type="Proteomes" id="UP001574673"/>
    </source>
</evidence>
<dbReference type="EMBL" id="JBEUWX010000002">
    <property type="protein sequence ID" value="MFA9950800.1"/>
    <property type="molecule type" value="Genomic_DNA"/>
</dbReference>
<dbReference type="PANTHER" id="PTHR11920">
    <property type="entry name" value="GUANYLYL CYCLASE"/>
    <property type="match status" value="1"/>
</dbReference>
<dbReference type="CDD" id="cd07302">
    <property type="entry name" value="CHD"/>
    <property type="match status" value="1"/>
</dbReference>
<dbReference type="Proteomes" id="UP001574673">
    <property type="component" value="Unassembled WGS sequence"/>
</dbReference>
<reference evidence="11" key="1">
    <citation type="submission" date="2024-06" db="EMBL/GenBank/DDBJ databases">
        <title>Radixoralia hellwigii gen. nov., sp nov., isolated from a root canal in the human oral cavity.</title>
        <authorList>
            <person name="Bartsch S."/>
            <person name="Wittmer A."/>
            <person name="Schulz A.-K."/>
            <person name="Neumann-Schaal M."/>
            <person name="Wolf J."/>
            <person name="Gronow S."/>
            <person name="Tennert C."/>
            <person name="Haecker G."/>
            <person name="Cieplik F."/>
            <person name="Al-Ahmad A."/>
        </authorList>
    </citation>
    <scope>NUCLEOTIDE SEQUENCE [LARGE SCALE GENOMIC DNA]</scope>
    <source>
        <strain evidence="11">Wk13</strain>
    </source>
</reference>
<evidence type="ECO:0000256" key="6">
    <source>
        <dbReference type="ARBA" id="ARBA00023239"/>
    </source>
</evidence>
<dbReference type="Pfam" id="PF00211">
    <property type="entry name" value="Guanylate_cyc"/>
    <property type="match status" value="1"/>
</dbReference>